<dbReference type="Pfam" id="PF00929">
    <property type="entry name" value="RNase_T"/>
    <property type="match status" value="1"/>
</dbReference>
<gene>
    <name evidence="3" type="ORF">D0962_08920</name>
</gene>
<dbReference type="PANTHER" id="PTHR30231:SF41">
    <property type="entry name" value="DNA POLYMERASE III SUBUNIT EPSILON"/>
    <property type="match status" value="1"/>
</dbReference>
<keyword evidence="1" id="KW-0175">Coiled coil</keyword>
<feature type="coiled-coil region" evidence="1">
    <location>
        <begin position="573"/>
        <end position="600"/>
    </location>
</feature>
<dbReference type="Gene3D" id="3.40.50.300">
    <property type="entry name" value="P-loop containing nucleotide triphosphate hydrolases"/>
    <property type="match status" value="1"/>
</dbReference>
<name>A0A6M0S4W8_9CYAN</name>
<keyword evidence="3" id="KW-0540">Nuclease</keyword>
<protein>
    <submittedName>
        <fullName evidence="3">Exonuclease</fullName>
    </submittedName>
</protein>
<dbReference type="InterPro" id="IPR036397">
    <property type="entry name" value="RNaseH_sf"/>
</dbReference>
<dbReference type="CDD" id="cd06127">
    <property type="entry name" value="DEDDh"/>
    <property type="match status" value="1"/>
</dbReference>
<organism evidence="3 4">
    <name type="scientific">Adonisia turfae CCMR0082</name>
    <dbReference type="NCBI Taxonomy" id="2304604"/>
    <lineage>
        <taxon>Bacteria</taxon>
        <taxon>Bacillati</taxon>
        <taxon>Cyanobacteriota</taxon>
        <taxon>Adonisia</taxon>
        <taxon>Adonisia turfae</taxon>
    </lineage>
</organism>
<reference evidence="3 4" key="1">
    <citation type="journal article" date="2020" name="Microb. Ecol.">
        <title>Ecogenomics of the Marine Benthic Filamentous Cyanobacterium Adonisia.</title>
        <authorList>
            <person name="Walter J.M."/>
            <person name="Coutinho F.H."/>
            <person name="Leomil L."/>
            <person name="Hargreaves P.I."/>
            <person name="Campeao M.E."/>
            <person name="Vieira V.V."/>
            <person name="Silva B.S."/>
            <person name="Fistarol G.O."/>
            <person name="Salomon P.S."/>
            <person name="Sawabe T."/>
            <person name="Mino S."/>
            <person name="Hosokawa M."/>
            <person name="Miyashita H."/>
            <person name="Maruyama F."/>
            <person name="van Verk M.C."/>
            <person name="Dutilh B.E."/>
            <person name="Thompson C.C."/>
            <person name="Thompson F.L."/>
        </authorList>
    </citation>
    <scope>NUCLEOTIDE SEQUENCE [LARGE SCALE GENOMIC DNA]</scope>
    <source>
        <strain evidence="3 4">CCMR0082</strain>
    </source>
</reference>
<dbReference type="InterPro" id="IPR012337">
    <property type="entry name" value="RNaseH-like_sf"/>
</dbReference>
<dbReference type="GO" id="GO:0008408">
    <property type="term" value="F:3'-5' exonuclease activity"/>
    <property type="evidence" value="ECO:0007669"/>
    <property type="project" value="TreeGrafter"/>
</dbReference>
<dbReference type="PANTHER" id="PTHR30231">
    <property type="entry name" value="DNA POLYMERASE III SUBUNIT EPSILON"/>
    <property type="match status" value="1"/>
</dbReference>
<dbReference type="Proteomes" id="UP000473574">
    <property type="component" value="Unassembled WGS sequence"/>
</dbReference>
<dbReference type="AlphaFoldDB" id="A0A6M0S4W8"/>
<dbReference type="GO" id="GO:0045004">
    <property type="term" value="P:DNA replication proofreading"/>
    <property type="evidence" value="ECO:0007669"/>
    <property type="project" value="TreeGrafter"/>
</dbReference>
<dbReference type="EMBL" id="QZCE01000002">
    <property type="protein sequence ID" value="NEZ62902.1"/>
    <property type="molecule type" value="Genomic_DNA"/>
</dbReference>
<dbReference type="RefSeq" id="WP_163661905.1">
    <property type="nucleotide sequence ID" value="NZ_QZCE01000002.1"/>
</dbReference>
<comment type="caution">
    <text evidence="3">The sequence shown here is derived from an EMBL/GenBank/DDBJ whole genome shotgun (WGS) entry which is preliminary data.</text>
</comment>
<dbReference type="GO" id="GO:0003676">
    <property type="term" value="F:nucleic acid binding"/>
    <property type="evidence" value="ECO:0007669"/>
    <property type="project" value="InterPro"/>
</dbReference>
<keyword evidence="3" id="KW-0269">Exonuclease</keyword>
<feature type="domain" description="Exonuclease" evidence="2">
    <location>
        <begin position="6"/>
        <end position="160"/>
    </location>
</feature>
<dbReference type="InterPro" id="IPR013520">
    <property type="entry name" value="Ribonucl_H"/>
</dbReference>
<dbReference type="Gene3D" id="3.30.420.10">
    <property type="entry name" value="Ribonuclease H-like superfamily/Ribonuclease H"/>
    <property type="match status" value="1"/>
</dbReference>
<evidence type="ECO:0000256" key="1">
    <source>
        <dbReference type="SAM" id="Coils"/>
    </source>
</evidence>
<evidence type="ECO:0000313" key="4">
    <source>
        <dbReference type="Proteomes" id="UP000473574"/>
    </source>
</evidence>
<proteinExistence type="predicted"/>
<dbReference type="SUPFAM" id="SSF53098">
    <property type="entry name" value="Ribonuclease H-like"/>
    <property type="match status" value="1"/>
</dbReference>
<dbReference type="InterPro" id="IPR027417">
    <property type="entry name" value="P-loop_NTPase"/>
</dbReference>
<dbReference type="SUPFAM" id="SSF52540">
    <property type="entry name" value="P-loop containing nucleoside triphosphate hydrolases"/>
    <property type="match status" value="1"/>
</dbReference>
<evidence type="ECO:0000313" key="3">
    <source>
        <dbReference type="EMBL" id="NEZ62902.1"/>
    </source>
</evidence>
<keyword evidence="3" id="KW-0378">Hydrolase</keyword>
<sequence>MLAATNFLVIDTEGKDELSEIAIIDEQGHVLYKALNADYLDNQKSKLNCYPLEKIVDDFQILAKGKTLVFHSAHHDLRILRQSFKKVNKHWPNRLSVQCTFRLSQKYFPGLESYSLAQLSRNLNLKVSDQYFNRNMAHTAKYDAEFTYQLYRKIMLQATLYNTLKNQPNPFSSSRVDTPFQNHPDLKDIYEDEFRMLKSALFDIKGDLNCQSHGVVVTGEPGSGKTHLMMRLAKETLKTNRLLFIRQPNNDDSILFHIYSRILESLVEPVPGSKYNQLQYLLANSIVRFLQEANIGGPLSDRCKDNPLKLYDSMGREGTDVRRRNWDRLIKQIRPWWMSKYGGAAYSWSILQGLMHYCRYSDEGYKFIITRWLAGASLDVDDLDKVKLDQWDDELNREAFSLEAIAVLSKLSLLDEPLIIIFDQLEGLGRKQNRVLLENFGEAIKEIFTHVPNSLIIFNLFPNRWIQMRDEIFDGAIIDRMSQYIVQLECPSQESLKAILQEKLNSLHVQLETLFDNRELDDILGQSSIRSVINRAAAYYRHKLHGVILPPQSRQQLVDSNVIESSQLTSALNNTTEYRLDRIEADIRSLKEELETLFSNQPPGTVPTSEKTLLEEQIVDPDIDMLTTYLEQQRKELDVRYDKPCLIDDNDDLGKLLTITGEITNFELFDIQELRLGKSKLPEHLLIQNSQRGNVLAFLHVGGVSFTARIRNFNLLTISHPNFSFILMRDVRESKIKGKVGKSEIEKLNHTRNGKFVYLQREDRIELELIYKLVVDIQNQDLDISIEKAFSLIRQHQPKHWILEMLFLQN</sequence>
<accession>A0A6M0S4W8</accession>
<evidence type="ECO:0000259" key="2">
    <source>
        <dbReference type="SMART" id="SM00479"/>
    </source>
</evidence>
<dbReference type="GO" id="GO:0005829">
    <property type="term" value="C:cytosol"/>
    <property type="evidence" value="ECO:0007669"/>
    <property type="project" value="TreeGrafter"/>
</dbReference>
<dbReference type="SMART" id="SM00479">
    <property type="entry name" value="EXOIII"/>
    <property type="match status" value="1"/>
</dbReference>